<reference evidence="2 3" key="1">
    <citation type="submission" date="2019-03" db="EMBL/GenBank/DDBJ databases">
        <title>An improved genome assembly of the fluke Schistosoma japonicum.</title>
        <authorList>
            <person name="Hu W."/>
            <person name="Luo F."/>
            <person name="Yin M."/>
            <person name="Mo X."/>
            <person name="Sun C."/>
            <person name="Wu Q."/>
            <person name="Zhu B."/>
            <person name="Xiang M."/>
            <person name="Wang J."/>
            <person name="Wang Y."/>
            <person name="Zhang T."/>
            <person name="Xu B."/>
            <person name="Zheng H."/>
            <person name="Feng Z."/>
        </authorList>
    </citation>
    <scope>NUCLEOTIDE SEQUENCE [LARGE SCALE GENOMIC DNA]</scope>
    <source>
        <strain evidence="2">HuSjv2</strain>
        <tissue evidence="2">Worms</tissue>
    </source>
</reference>
<protein>
    <submittedName>
        <fullName evidence="2">Uncharacterized protein</fullName>
    </submittedName>
</protein>
<comment type="caution">
    <text evidence="2">The sequence shown here is derived from an EMBL/GenBank/DDBJ whole genome shotgun (WGS) entry which is preliminary data.</text>
</comment>
<feature type="chain" id="PRO_5021191771" evidence="1">
    <location>
        <begin position="19"/>
        <end position="161"/>
    </location>
</feature>
<evidence type="ECO:0000313" key="3">
    <source>
        <dbReference type="Proteomes" id="UP000311919"/>
    </source>
</evidence>
<accession>A0A4Z2DXL4</accession>
<gene>
    <name evidence="2" type="ORF">EWB00_000323</name>
</gene>
<evidence type="ECO:0000256" key="1">
    <source>
        <dbReference type="SAM" id="SignalP"/>
    </source>
</evidence>
<keyword evidence="1" id="KW-0732">Signal</keyword>
<name>A0A4Z2DXL4_SCHJA</name>
<dbReference type="Proteomes" id="UP000311919">
    <property type="component" value="Unassembled WGS sequence"/>
</dbReference>
<organism evidence="2 3">
    <name type="scientific">Schistosoma japonicum</name>
    <name type="common">Blood fluke</name>
    <dbReference type="NCBI Taxonomy" id="6182"/>
    <lineage>
        <taxon>Eukaryota</taxon>
        <taxon>Metazoa</taxon>
        <taxon>Spiralia</taxon>
        <taxon>Lophotrochozoa</taxon>
        <taxon>Platyhelminthes</taxon>
        <taxon>Trematoda</taxon>
        <taxon>Digenea</taxon>
        <taxon>Strigeidida</taxon>
        <taxon>Schistosomatoidea</taxon>
        <taxon>Schistosomatidae</taxon>
        <taxon>Schistosoma</taxon>
    </lineage>
</organism>
<proteinExistence type="predicted"/>
<feature type="signal peptide" evidence="1">
    <location>
        <begin position="1"/>
        <end position="18"/>
    </location>
</feature>
<dbReference type="AlphaFoldDB" id="A0A4Z2DXL4"/>
<dbReference type="EMBL" id="SKCS01000011">
    <property type="protein sequence ID" value="TNN21148.1"/>
    <property type="molecule type" value="Genomic_DNA"/>
</dbReference>
<sequence>MLSSCLLYFNVFLLLVDSSPQNTDTLLKDLNYSAAYYKNIGQKMVEKYEQGVIEMNKLIGKINEELASENKTIDEYVKCKIQELNAKNGLSTLPYLTTNEVEKWTNNIEDQKEKWIGFEDLNKKLVEGQKLLMNAHYHLLRSEAAIDVYREATATIKTRHR</sequence>
<keyword evidence="3" id="KW-1185">Reference proteome</keyword>
<evidence type="ECO:0000313" key="2">
    <source>
        <dbReference type="EMBL" id="TNN21148.1"/>
    </source>
</evidence>